<dbReference type="PANTHER" id="PTHR33349:SF41">
    <property type="entry name" value="EMB|CAB62594.1"/>
    <property type="match status" value="1"/>
</dbReference>
<dbReference type="AlphaFoldDB" id="A0A9E7KQZ3"/>
<dbReference type="OrthoDB" id="766386at2759"/>
<proteinExistence type="predicted"/>
<dbReference type="EMBL" id="CP097510">
    <property type="protein sequence ID" value="URE24559.1"/>
    <property type="molecule type" value="Genomic_DNA"/>
</dbReference>
<accession>A0A9E7KQZ3</accession>
<feature type="compositionally biased region" description="Basic and acidic residues" evidence="1">
    <location>
        <begin position="485"/>
        <end position="495"/>
    </location>
</feature>
<keyword evidence="4" id="KW-1185">Reference proteome</keyword>
<evidence type="ECO:0000313" key="4">
    <source>
        <dbReference type="Proteomes" id="UP001055439"/>
    </source>
</evidence>
<dbReference type="PANTHER" id="PTHR33349">
    <property type="entry name" value="EMB|CAB62594.1"/>
    <property type="match status" value="1"/>
</dbReference>
<feature type="region of interest" description="Disordered" evidence="1">
    <location>
        <begin position="656"/>
        <end position="694"/>
    </location>
</feature>
<organism evidence="3 4">
    <name type="scientific">Musa troglodytarum</name>
    <name type="common">fe'i banana</name>
    <dbReference type="NCBI Taxonomy" id="320322"/>
    <lineage>
        <taxon>Eukaryota</taxon>
        <taxon>Viridiplantae</taxon>
        <taxon>Streptophyta</taxon>
        <taxon>Embryophyta</taxon>
        <taxon>Tracheophyta</taxon>
        <taxon>Spermatophyta</taxon>
        <taxon>Magnoliopsida</taxon>
        <taxon>Liliopsida</taxon>
        <taxon>Zingiberales</taxon>
        <taxon>Musaceae</taxon>
        <taxon>Musa</taxon>
    </lineage>
</organism>
<evidence type="ECO:0000313" key="3">
    <source>
        <dbReference type="EMBL" id="URE24559.1"/>
    </source>
</evidence>
<sequence length="819" mass="90329">AGGRRPSFSAGSPKGEIGSPFRRSGGRESPSQDTSHIIFLTQMSEDRVIVLESLEEVKPKSSPRISTTVTTNTSIPRYLPNSDEKILSRYLGPSIGSCHDICKYGIKHDYEAKSRHHFFARFLAHNQMPDGECNQSNFMAVQRKKKSEPKPRATRTTDEFTDKTRFSKQKDLPPEKIIRTSNSLTDLAAGSVHESSSMKFNAALYDQADNALLEHSAVDQDEKSSEESMDIAINEDESSNLSRKLLCEPVTMELDRTTMQNDAAIEEHAPITQAGESPEEPVSIKFMISSTIQEDVVFANYKASNPSEGSSVEHTSIELVTASPIKDNIVSVDYQKADGAEESPNKLIDIKMKTLPESCEEGPSSLKLMNPKSKSSTKHRPVSGAEIASKEAFNMKLKTPVYISPISTMKTPSTQVGFSKEQQFQVKSLSTGIKTKRELTKLNSGNEVTGVSDRRKGIKQEKGDISGGPKLVNNSPASRKTTRSVKLEPEQEHPLRVKSTTASVTPIVIKKATSSPSKTISASSEPAMPLKPKKMVKSSRPFISSTELSGRRNQEKIIKVAKPLSAPSAKRQFTRVSSMKPRKYRKLIPSFTVSNQAKAGNFGVKEKTAHASEPNPEHVDFRTLRQKLRTHRLHPNRKGGHEESGTQPIRASETAIHTGVSQRSCRDVPKSEMKIKPGRISGANSEDKTETSRRLNFSRRKVVDLRSDNSAPIKLRLRQVKTVGGNQKPKEIETKGSRNRMKSDGARPSTALSNAINVALRHRNVDDKKDTQGLFNNVIEETASKLVESRKSKVRALVGAFETVLSLQETKVAPLIAGL</sequence>
<evidence type="ECO:0000259" key="2">
    <source>
        <dbReference type="SMART" id="SM01054"/>
    </source>
</evidence>
<feature type="compositionally biased region" description="Basic and acidic residues" evidence="1">
    <location>
        <begin position="728"/>
        <end position="745"/>
    </location>
</feature>
<feature type="region of interest" description="Disordered" evidence="1">
    <location>
        <begin position="1"/>
        <end position="35"/>
    </location>
</feature>
<feature type="region of interest" description="Disordered" evidence="1">
    <location>
        <begin position="359"/>
        <end position="384"/>
    </location>
</feature>
<feature type="domain" description="Calmodulin-binding" evidence="2">
    <location>
        <begin position="691"/>
        <end position="806"/>
    </location>
</feature>
<dbReference type="GO" id="GO:0005516">
    <property type="term" value="F:calmodulin binding"/>
    <property type="evidence" value="ECO:0007669"/>
    <property type="project" value="InterPro"/>
</dbReference>
<feature type="compositionally biased region" description="Basic and acidic residues" evidence="1">
    <location>
        <begin position="664"/>
        <end position="675"/>
    </location>
</feature>
<dbReference type="SMART" id="SM01054">
    <property type="entry name" value="CaM_binding"/>
    <property type="match status" value="1"/>
</dbReference>
<gene>
    <name evidence="3" type="ORF">MUK42_06694</name>
</gene>
<feature type="compositionally biased region" description="Basic and acidic residues" evidence="1">
    <location>
        <begin position="452"/>
        <end position="464"/>
    </location>
</feature>
<dbReference type="Proteomes" id="UP001055439">
    <property type="component" value="Chromosome 8"/>
</dbReference>
<reference evidence="3" key="1">
    <citation type="submission" date="2022-05" db="EMBL/GenBank/DDBJ databases">
        <title>The Musa troglodytarum L. genome provides insights into the mechanism of non-climacteric behaviour and enrichment of carotenoids.</title>
        <authorList>
            <person name="Wang J."/>
        </authorList>
    </citation>
    <scope>NUCLEOTIDE SEQUENCE</scope>
    <source>
        <tissue evidence="3">Leaf</tissue>
    </source>
</reference>
<feature type="region of interest" description="Disordered" evidence="1">
    <location>
        <begin position="723"/>
        <end position="748"/>
    </location>
</feature>
<dbReference type="InterPro" id="IPR012417">
    <property type="entry name" value="CaM-bd_dom_pln"/>
</dbReference>
<dbReference type="Pfam" id="PF07839">
    <property type="entry name" value="CaM_binding"/>
    <property type="match status" value="1"/>
</dbReference>
<protein>
    <submittedName>
        <fullName evidence="3">Plant calmodulin-binding domain</fullName>
    </submittedName>
</protein>
<feature type="region of interest" description="Disordered" evidence="1">
    <location>
        <begin position="446"/>
        <end position="497"/>
    </location>
</feature>
<name>A0A9E7KQZ3_9LILI</name>
<feature type="non-terminal residue" evidence="3">
    <location>
        <position position="1"/>
    </location>
</feature>
<feature type="region of interest" description="Disordered" evidence="1">
    <location>
        <begin position="517"/>
        <end position="550"/>
    </location>
</feature>
<evidence type="ECO:0000256" key="1">
    <source>
        <dbReference type="SAM" id="MobiDB-lite"/>
    </source>
</evidence>